<gene>
    <name evidence="2" type="ORF">ACFO0S_11175</name>
</gene>
<reference evidence="3" key="1">
    <citation type="journal article" date="2019" name="Int. J. Syst. Evol. Microbiol.">
        <title>The Global Catalogue of Microorganisms (GCM) 10K type strain sequencing project: providing services to taxonomists for standard genome sequencing and annotation.</title>
        <authorList>
            <consortium name="The Broad Institute Genomics Platform"/>
            <consortium name="The Broad Institute Genome Sequencing Center for Infectious Disease"/>
            <person name="Wu L."/>
            <person name="Ma J."/>
        </authorList>
    </citation>
    <scope>NUCLEOTIDE SEQUENCE [LARGE SCALE GENOMIC DNA]</scope>
    <source>
        <strain evidence="3">CCUG 50353</strain>
    </source>
</reference>
<keyword evidence="2" id="KW-0238">DNA-binding</keyword>
<accession>A0ABV8UX49</accession>
<proteinExistence type="predicted"/>
<dbReference type="RefSeq" id="WP_378142147.1">
    <property type="nucleotide sequence ID" value="NZ_JBHSEF010000023.1"/>
</dbReference>
<dbReference type="GO" id="GO:0003677">
    <property type="term" value="F:DNA binding"/>
    <property type="evidence" value="ECO:0007669"/>
    <property type="project" value="UniProtKB-KW"/>
</dbReference>
<dbReference type="PANTHER" id="PTHR37299:SF4">
    <property type="entry name" value="TRANSCRIPTIONAL REGULATOR"/>
    <property type="match status" value="1"/>
</dbReference>
<dbReference type="PANTHER" id="PTHR37299">
    <property type="entry name" value="TRANSCRIPTIONAL REGULATOR-RELATED"/>
    <property type="match status" value="1"/>
</dbReference>
<evidence type="ECO:0000313" key="3">
    <source>
        <dbReference type="Proteomes" id="UP001595733"/>
    </source>
</evidence>
<dbReference type="SMART" id="SM00850">
    <property type="entry name" value="LytTR"/>
    <property type="match status" value="1"/>
</dbReference>
<dbReference type="Gene3D" id="2.40.50.1020">
    <property type="entry name" value="LytTr DNA-binding domain"/>
    <property type="match status" value="1"/>
</dbReference>
<sequence>MKIKIDIDPTHADTPVVTIQANDWNEEVEAIVRHLKELEKAEAAPKRLVAVEGEGSVILQPNEIDFVYSANRKVYAQTQTKSLELKLKLYELEEFLANHSFIRFSKSVIGNMDRIVRFELSFNGNLCVFFKSGNKEYVTRSYVQHLRKQLVEGGGGRGE</sequence>
<dbReference type="InterPro" id="IPR046947">
    <property type="entry name" value="LytR-like"/>
</dbReference>
<dbReference type="Pfam" id="PF04397">
    <property type="entry name" value="LytTR"/>
    <property type="match status" value="1"/>
</dbReference>
<organism evidence="2 3">
    <name type="scientific">Chryseomicrobium palamuruense</name>
    <dbReference type="NCBI Taxonomy" id="682973"/>
    <lineage>
        <taxon>Bacteria</taxon>
        <taxon>Bacillati</taxon>
        <taxon>Bacillota</taxon>
        <taxon>Bacilli</taxon>
        <taxon>Bacillales</taxon>
        <taxon>Caryophanaceae</taxon>
        <taxon>Chryseomicrobium</taxon>
    </lineage>
</organism>
<dbReference type="PROSITE" id="PS50930">
    <property type="entry name" value="HTH_LYTTR"/>
    <property type="match status" value="1"/>
</dbReference>
<evidence type="ECO:0000259" key="1">
    <source>
        <dbReference type="PROSITE" id="PS50930"/>
    </source>
</evidence>
<dbReference type="Proteomes" id="UP001595733">
    <property type="component" value="Unassembled WGS sequence"/>
</dbReference>
<feature type="domain" description="HTH LytTR-type" evidence="1">
    <location>
        <begin position="48"/>
        <end position="152"/>
    </location>
</feature>
<dbReference type="EMBL" id="JBHSEF010000023">
    <property type="protein sequence ID" value="MFC4355614.1"/>
    <property type="molecule type" value="Genomic_DNA"/>
</dbReference>
<name>A0ABV8UX49_9BACL</name>
<keyword evidence="3" id="KW-1185">Reference proteome</keyword>
<evidence type="ECO:0000313" key="2">
    <source>
        <dbReference type="EMBL" id="MFC4355614.1"/>
    </source>
</evidence>
<comment type="caution">
    <text evidence="2">The sequence shown here is derived from an EMBL/GenBank/DDBJ whole genome shotgun (WGS) entry which is preliminary data.</text>
</comment>
<dbReference type="InterPro" id="IPR007492">
    <property type="entry name" value="LytTR_DNA-bd_dom"/>
</dbReference>
<protein>
    <submittedName>
        <fullName evidence="2">LytTR family DNA-binding domain-containing protein</fullName>
    </submittedName>
</protein>